<sequence length="159" mass="17154">MMAGRKQHRAHRLFAAPASISDGGYDIEEFEESDVWGCAVEPRRVAELPNPRGQAGDGKRGDRPGGGRRASSSLPVNIPDWSKILGSHYAGGNSGRNRGWWEEEGGGGGSPGPVIPPHELACQSQTSPFSVHEGVGRTLKGRELSRVRNAIWEKIGFQD</sequence>
<organism evidence="4 5">
    <name type="scientific">Zingiber officinale</name>
    <name type="common">Ginger</name>
    <name type="synonym">Amomum zingiber</name>
    <dbReference type="NCBI Taxonomy" id="94328"/>
    <lineage>
        <taxon>Eukaryota</taxon>
        <taxon>Viridiplantae</taxon>
        <taxon>Streptophyta</taxon>
        <taxon>Embryophyta</taxon>
        <taxon>Tracheophyta</taxon>
        <taxon>Spermatophyta</taxon>
        <taxon>Magnoliopsida</taxon>
        <taxon>Liliopsida</taxon>
        <taxon>Zingiberales</taxon>
        <taxon>Zingiberaceae</taxon>
        <taxon>Zingiber</taxon>
    </lineage>
</organism>
<evidence type="ECO:0000313" key="5">
    <source>
        <dbReference type="Proteomes" id="UP000734854"/>
    </source>
</evidence>
<dbReference type="PANTHER" id="PTHR46525">
    <property type="entry name" value="EMB|CAB72159.1"/>
    <property type="match status" value="1"/>
</dbReference>
<dbReference type="Pfam" id="PF04520">
    <property type="entry name" value="Senescence_reg"/>
    <property type="match status" value="1"/>
</dbReference>
<dbReference type="EMBL" id="JACMSC010000015">
    <property type="protein sequence ID" value="KAG6485490.1"/>
    <property type="molecule type" value="Genomic_DNA"/>
</dbReference>
<evidence type="ECO:0000256" key="2">
    <source>
        <dbReference type="SAM" id="MobiDB-lite"/>
    </source>
</evidence>
<dbReference type="AlphaFoldDB" id="A0A8J5FEE4"/>
<protein>
    <recommendedName>
        <fullName evidence="6">Senescence regulator</fullName>
    </recommendedName>
</protein>
<proteinExistence type="inferred from homology"/>
<name>A0A8J5FEE4_ZINOF</name>
<dbReference type="OrthoDB" id="1917735at2759"/>
<evidence type="ECO:0000256" key="1">
    <source>
        <dbReference type="ARBA" id="ARBA00034773"/>
    </source>
</evidence>
<dbReference type="GO" id="GO:0010150">
    <property type="term" value="P:leaf senescence"/>
    <property type="evidence" value="ECO:0007669"/>
    <property type="project" value="UniProtKB-ARBA"/>
</dbReference>
<reference evidence="4 5" key="1">
    <citation type="submission" date="2020-08" db="EMBL/GenBank/DDBJ databases">
        <title>Plant Genome Project.</title>
        <authorList>
            <person name="Zhang R.-G."/>
        </authorList>
    </citation>
    <scope>NUCLEOTIDE SEQUENCE [LARGE SCALE GENOMIC DNA]</scope>
    <source>
        <tissue evidence="4">Rhizome</tissue>
    </source>
</reference>
<gene>
    <name evidence="4" type="ORF">ZIOFF_054028</name>
    <name evidence="3" type="ORF">ZIOFF_058248</name>
</gene>
<evidence type="ECO:0000313" key="3">
    <source>
        <dbReference type="EMBL" id="KAG6481644.1"/>
    </source>
</evidence>
<dbReference type="Proteomes" id="UP000734854">
    <property type="component" value="Unassembled WGS sequence"/>
</dbReference>
<evidence type="ECO:0000313" key="4">
    <source>
        <dbReference type="EMBL" id="KAG6485490.1"/>
    </source>
</evidence>
<dbReference type="EMBL" id="JACMSC010000016">
    <property type="protein sequence ID" value="KAG6481644.1"/>
    <property type="molecule type" value="Genomic_DNA"/>
</dbReference>
<dbReference type="PANTHER" id="PTHR46525:SF2">
    <property type="entry name" value="EMB|CAB72159.1"/>
    <property type="match status" value="1"/>
</dbReference>
<comment type="similarity">
    <text evidence="1">Belongs to the senescence regulator S40 family.</text>
</comment>
<evidence type="ECO:0008006" key="6">
    <source>
        <dbReference type="Google" id="ProtNLM"/>
    </source>
</evidence>
<feature type="region of interest" description="Disordered" evidence="2">
    <location>
        <begin position="46"/>
        <end position="135"/>
    </location>
</feature>
<accession>A0A8J5FEE4</accession>
<comment type="caution">
    <text evidence="4">The sequence shown here is derived from an EMBL/GenBank/DDBJ whole genome shotgun (WGS) entry which is preliminary data.</text>
</comment>
<dbReference type="InterPro" id="IPR007608">
    <property type="entry name" value="Senescence_reg_S40"/>
</dbReference>
<keyword evidence="5" id="KW-1185">Reference proteome</keyword>